<accession>A0A2H1W617</accession>
<gene>
    <name evidence="1" type="ORF">SFRICE_022542</name>
</gene>
<sequence>MVDRNNILWVAQRIAPSGNRTHYTLHGSQLPSHHAKRAVNLIPNTVPTFPVSKTTAQSIEIRPHNIWPVCLPGIASRWQLIKVLQSVVAIDSRLPAANKYAQPTTNNRHSTKLCNHYFKCSFMTVKV</sequence>
<dbReference type="AlphaFoldDB" id="A0A2H1W617"/>
<reference evidence="1" key="1">
    <citation type="submission" date="2016-07" db="EMBL/GenBank/DDBJ databases">
        <authorList>
            <person name="Bretaudeau A."/>
        </authorList>
    </citation>
    <scope>NUCLEOTIDE SEQUENCE</scope>
    <source>
        <strain evidence="1">Rice</strain>
        <tissue evidence="1">Whole body</tissue>
    </source>
</reference>
<evidence type="ECO:0000313" key="1">
    <source>
        <dbReference type="EMBL" id="SOQ48396.1"/>
    </source>
</evidence>
<name>A0A2H1W617_SPOFR</name>
<proteinExistence type="predicted"/>
<dbReference type="EMBL" id="ODYU01006504">
    <property type="protein sequence ID" value="SOQ48396.1"/>
    <property type="molecule type" value="Genomic_DNA"/>
</dbReference>
<organism evidence="1">
    <name type="scientific">Spodoptera frugiperda</name>
    <name type="common">Fall armyworm</name>
    <dbReference type="NCBI Taxonomy" id="7108"/>
    <lineage>
        <taxon>Eukaryota</taxon>
        <taxon>Metazoa</taxon>
        <taxon>Ecdysozoa</taxon>
        <taxon>Arthropoda</taxon>
        <taxon>Hexapoda</taxon>
        <taxon>Insecta</taxon>
        <taxon>Pterygota</taxon>
        <taxon>Neoptera</taxon>
        <taxon>Endopterygota</taxon>
        <taxon>Lepidoptera</taxon>
        <taxon>Glossata</taxon>
        <taxon>Ditrysia</taxon>
        <taxon>Noctuoidea</taxon>
        <taxon>Noctuidae</taxon>
        <taxon>Amphipyrinae</taxon>
        <taxon>Spodoptera</taxon>
    </lineage>
</organism>
<protein>
    <submittedName>
        <fullName evidence="1">SFRICE_022542</fullName>
    </submittedName>
</protein>